<accession>A0A1D7XHP3</accession>
<gene>
    <name evidence="5" type="ORF">BGI42_03500</name>
</gene>
<dbReference type="GO" id="GO:0003677">
    <property type="term" value="F:DNA binding"/>
    <property type="evidence" value="ECO:0007669"/>
    <property type="project" value="UniProtKB-KW"/>
</dbReference>
<dbReference type="InterPro" id="IPR037171">
    <property type="entry name" value="NagB/RpiA_transferase-like"/>
</dbReference>
<dbReference type="PANTHER" id="PTHR30363">
    <property type="entry name" value="HTH-TYPE TRANSCRIPTIONAL REGULATOR SRLR-RELATED"/>
    <property type="match status" value="1"/>
</dbReference>
<dbReference type="EMBL" id="CP017253">
    <property type="protein sequence ID" value="AOR22832.1"/>
    <property type="molecule type" value="Genomic_DNA"/>
</dbReference>
<dbReference type="SUPFAM" id="SSF100950">
    <property type="entry name" value="NagB/RpiA/CoA transferase-like"/>
    <property type="match status" value="1"/>
</dbReference>
<dbReference type="GO" id="GO:0003700">
    <property type="term" value="F:DNA-binding transcription factor activity"/>
    <property type="evidence" value="ECO:0007669"/>
    <property type="project" value="InterPro"/>
</dbReference>
<dbReference type="RefSeq" id="WP_069678991.1">
    <property type="nucleotide sequence ID" value="NZ_CP017253.2"/>
</dbReference>
<dbReference type="PROSITE" id="PS00894">
    <property type="entry name" value="HTH_DEOR_1"/>
    <property type="match status" value="1"/>
</dbReference>
<reference evidence="6" key="1">
    <citation type="submission" date="2016-09" db="EMBL/GenBank/DDBJ databases">
        <title>Genomics of Clostridium taeniosporum, an organism which forms endospores with ribbon-like appendages.</title>
        <authorList>
            <person name="Walker J.R."/>
        </authorList>
    </citation>
    <scope>NUCLEOTIDE SEQUENCE [LARGE SCALE GENOMIC DNA]</scope>
    <source>
        <strain evidence="6">1/k</strain>
    </source>
</reference>
<keyword evidence="2" id="KW-0238">DNA-binding</keyword>
<dbReference type="SMART" id="SM00420">
    <property type="entry name" value="HTH_DEOR"/>
    <property type="match status" value="1"/>
</dbReference>
<dbReference type="Gene3D" id="3.40.50.1360">
    <property type="match status" value="1"/>
</dbReference>
<dbReference type="InterPro" id="IPR050313">
    <property type="entry name" value="Carb_Metab_HTH_regulators"/>
</dbReference>
<dbReference type="Pfam" id="PF08220">
    <property type="entry name" value="HTH_DeoR"/>
    <property type="match status" value="1"/>
</dbReference>
<organism evidence="5 6">
    <name type="scientific">Clostridium taeniosporum</name>
    <dbReference type="NCBI Taxonomy" id="394958"/>
    <lineage>
        <taxon>Bacteria</taxon>
        <taxon>Bacillati</taxon>
        <taxon>Bacillota</taxon>
        <taxon>Clostridia</taxon>
        <taxon>Eubacteriales</taxon>
        <taxon>Clostridiaceae</taxon>
        <taxon>Clostridium</taxon>
    </lineage>
</organism>
<dbReference type="SMART" id="SM01134">
    <property type="entry name" value="DeoRC"/>
    <property type="match status" value="1"/>
</dbReference>
<dbReference type="PANTHER" id="PTHR30363:SF8">
    <property type="entry name" value="DEOXYRIBOSE OPERON REPRESSOR"/>
    <property type="match status" value="1"/>
</dbReference>
<dbReference type="SUPFAM" id="SSF46785">
    <property type="entry name" value="Winged helix' DNA-binding domain"/>
    <property type="match status" value="1"/>
</dbReference>
<dbReference type="InterPro" id="IPR018356">
    <property type="entry name" value="Tscrpt_reg_HTH_DeoR_CS"/>
</dbReference>
<dbReference type="PRINTS" id="PR00037">
    <property type="entry name" value="HTHLACR"/>
</dbReference>
<evidence type="ECO:0000259" key="4">
    <source>
        <dbReference type="PROSITE" id="PS51000"/>
    </source>
</evidence>
<dbReference type="Proteomes" id="UP000094652">
    <property type="component" value="Chromosome"/>
</dbReference>
<evidence type="ECO:0000256" key="3">
    <source>
        <dbReference type="ARBA" id="ARBA00023163"/>
    </source>
</evidence>
<feature type="domain" description="HTH deoR-type" evidence="4">
    <location>
        <begin position="4"/>
        <end position="59"/>
    </location>
</feature>
<evidence type="ECO:0000256" key="1">
    <source>
        <dbReference type="ARBA" id="ARBA00023015"/>
    </source>
</evidence>
<dbReference type="PROSITE" id="PS51000">
    <property type="entry name" value="HTH_DEOR_2"/>
    <property type="match status" value="1"/>
</dbReference>
<name>A0A1D7XHP3_9CLOT</name>
<dbReference type="InterPro" id="IPR036388">
    <property type="entry name" value="WH-like_DNA-bd_sf"/>
</dbReference>
<dbReference type="InterPro" id="IPR001034">
    <property type="entry name" value="DeoR_HTH"/>
</dbReference>
<evidence type="ECO:0000256" key="2">
    <source>
        <dbReference type="ARBA" id="ARBA00023125"/>
    </source>
</evidence>
<keyword evidence="3" id="KW-0804">Transcription</keyword>
<evidence type="ECO:0000313" key="6">
    <source>
        <dbReference type="Proteomes" id="UP000094652"/>
    </source>
</evidence>
<dbReference type="Gene3D" id="1.10.10.10">
    <property type="entry name" value="Winged helix-like DNA-binding domain superfamily/Winged helix DNA-binding domain"/>
    <property type="match status" value="1"/>
</dbReference>
<dbReference type="InterPro" id="IPR036390">
    <property type="entry name" value="WH_DNA-bd_sf"/>
</dbReference>
<dbReference type="AlphaFoldDB" id="A0A1D7XHP3"/>
<sequence>MNKKLQRANKIIEILKEKNGASVKELASTLGVSEMTIRRDLNILKSNNIVSNVYGATIYNPLNNIDKLNANYDLTDEIVKRENEKIKIGKAAAKLIKNDDIIIIDAGTTTEKLAKNISDDVELTALFYSINILMALRNKKNIELIFSGGYFHENTQMFESPEGISLIENIRATKVFVSAAGVHEDLGVTCSNNYEVATKRTIINSSVEKILLVDSDKFDSVKSSYFSDLQEFNIVVTDQGIPENWKILLKDMGIKVIIA</sequence>
<dbReference type="KEGG" id="ctae:BGI42_03500"/>
<dbReference type="STRING" id="394958.BGI42_03500"/>
<proteinExistence type="predicted"/>
<evidence type="ECO:0000313" key="5">
    <source>
        <dbReference type="EMBL" id="AOR22832.1"/>
    </source>
</evidence>
<dbReference type="Pfam" id="PF00455">
    <property type="entry name" value="DeoRC"/>
    <property type="match status" value="1"/>
</dbReference>
<keyword evidence="6" id="KW-1185">Reference proteome</keyword>
<keyword evidence="1" id="KW-0805">Transcription regulation</keyword>
<protein>
    <submittedName>
        <fullName evidence="5">DeoR/GlpR transcriptional regulator</fullName>
    </submittedName>
</protein>
<dbReference type="InterPro" id="IPR014036">
    <property type="entry name" value="DeoR-like_C"/>
</dbReference>
<dbReference type="OrthoDB" id="9797223at2"/>